<dbReference type="GO" id="GO:0003954">
    <property type="term" value="F:NADH dehydrogenase activity"/>
    <property type="evidence" value="ECO:0007669"/>
    <property type="project" value="TreeGrafter"/>
</dbReference>
<comment type="catalytic activity">
    <reaction evidence="15 16">
        <text>a ubiquinone + NADH + 5 H(+)(in) = a ubiquinol + NAD(+) + 4 H(+)(out)</text>
        <dbReference type="Rhea" id="RHEA:29091"/>
        <dbReference type="Rhea" id="RHEA-COMP:9565"/>
        <dbReference type="Rhea" id="RHEA-COMP:9566"/>
        <dbReference type="ChEBI" id="CHEBI:15378"/>
        <dbReference type="ChEBI" id="CHEBI:16389"/>
        <dbReference type="ChEBI" id="CHEBI:17976"/>
        <dbReference type="ChEBI" id="CHEBI:57540"/>
        <dbReference type="ChEBI" id="CHEBI:57945"/>
        <dbReference type="EC" id="7.1.1.2"/>
    </reaction>
</comment>
<evidence type="ECO:0000256" key="4">
    <source>
        <dbReference type="ARBA" id="ARBA00021006"/>
    </source>
</evidence>
<evidence type="ECO:0000256" key="10">
    <source>
        <dbReference type="ARBA" id="ARBA00022989"/>
    </source>
</evidence>
<evidence type="ECO:0000256" key="7">
    <source>
        <dbReference type="ARBA" id="ARBA00022692"/>
    </source>
</evidence>
<feature type="domain" description="NADH:quinone oxidoreductase/Mrp antiporter transmembrane" evidence="17">
    <location>
        <begin position="61"/>
        <end position="332"/>
    </location>
</feature>
<evidence type="ECO:0000256" key="15">
    <source>
        <dbReference type="ARBA" id="ARBA00049551"/>
    </source>
</evidence>
<dbReference type="InterPro" id="IPR003918">
    <property type="entry name" value="NADH_UbQ_OxRdtase"/>
</dbReference>
<comment type="similarity">
    <text evidence="2 16">Belongs to the complex I subunit 4 family.</text>
</comment>
<evidence type="ECO:0000256" key="5">
    <source>
        <dbReference type="ARBA" id="ARBA00022448"/>
    </source>
</evidence>
<keyword evidence="7 16" id="KW-0812">Transmembrane</keyword>
<keyword evidence="5 16" id="KW-0813">Transport</keyword>
<evidence type="ECO:0000313" key="18">
    <source>
        <dbReference type="EMBL" id="AFD18196.1"/>
    </source>
</evidence>
<dbReference type="EC" id="7.1.1.2" evidence="3 16"/>
<organism evidence="18">
    <name type="scientific">Cichlidogyrus sclerosus</name>
    <dbReference type="NCBI Taxonomy" id="341068"/>
    <lineage>
        <taxon>Eukaryota</taxon>
        <taxon>Metazoa</taxon>
        <taxon>Spiralia</taxon>
        <taxon>Lophotrochozoa</taxon>
        <taxon>Platyhelminthes</taxon>
        <taxon>Monogenea</taxon>
        <taxon>Monopisthocotylea</taxon>
        <taxon>Dactylogyridea</taxon>
        <taxon>Ancyrocephalidae</taxon>
        <taxon>Cichlidogyrus</taxon>
    </lineage>
</organism>
<dbReference type="GO" id="GO:0015990">
    <property type="term" value="P:electron transport coupled proton transport"/>
    <property type="evidence" value="ECO:0007669"/>
    <property type="project" value="TreeGrafter"/>
</dbReference>
<feature type="transmembrane region" description="Helical" evidence="16">
    <location>
        <begin position="284"/>
        <end position="305"/>
    </location>
</feature>
<dbReference type="GO" id="GO:0008137">
    <property type="term" value="F:NADH dehydrogenase (ubiquinone) activity"/>
    <property type="evidence" value="ECO:0007669"/>
    <property type="project" value="UniProtKB-UniRule"/>
</dbReference>
<evidence type="ECO:0000256" key="12">
    <source>
        <dbReference type="ARBA" id="ARBA00023075"/>
    </source>
</evidence>
<dbReference type="AlphaFoldDB" id="A0A3G0WYQ7"/>
<dbReference type="PANTHER" id="PTHR43507:SF20">
    <property type="entry name" value="NADH-UBIQUINONE OXIDOREDUCTASE CHAIN 4"/>
    <property type="match status" value="1"/>
</dbReference>
<dbReference type="EMBL" id="JQ038226">
    <property type="protein sequence ID" value="AFD18196.1"/>
    <property type="molecule type" value="Genomic_DNA"/>
</dbReference>
<keyword evidence="11 16" id="KW-0520">NAD</keyword>
<keyword evidence="14 16" id="KW-0472">Membrane</keyword>
<protein>
    <recommendedName>
        <fullName evidence="4 16">NADH-ubiquinone oxidoreductase chain 4</fullName>
        <ecNumber evidence="3 16">7.1.1.2</ecNumber>
    </recommendedName>
</protein>
<sequence length="387" mass="42639">MASDQMLICSYLNLDFFGVYLSFITLLFVSFFILFWRSHMSRIEGFLICVSSVFSVLCFISNDMLLFWVTYELSILALVFCVLVGSPYSERFLAFWYLVGYVGSTSLPLLVSVLYVGVLGLSTSFVNNSANISGDFGFMWILFVILFATKVPLPPFHSWLPVVHAEASTFVSVCLSGFIMKLGIVGIYRFVLPGFSLSAGSLVLLVVYSSLVICSCLSELDTKRWLAYMSLGHIVVGVVGLFYGQDYVTEAPLYCLGHGFSASILFVLFLYLYESLGSRNWLSVSLSGRLGVAVIVILSLSLLTASSFPPSLNFFSEVFILNMSFFNMGLVLSYSLYLFVGGLVPVLALSYLLTSSGESFGSGVSTNSLLIVTVMYGVFAYLVVFFV</sequence>
<keyword evidence="9 16" id="KW-0249">Electron transport</keyword>
<evidence type="ECO:0000256" key="1">
    <source>
        <dbReference type="ARBA" id="ARBA00004225"/>
    </source>
</evidence>
<accession>A0A3G0WYQ7</accession>
<evidence type="ECO:0000256" key="2">
    <source>
        <dbReference type="ARBA" id="ARBA00009025"/>
    </source>
</evidence>
<keyword evidence="12 16" id="KW-0830">Ubiquinone</keyword>
<evidence type="ECO:0000256" key="11">
    <source>
        <dbReference type="ARBA" id="ARBA00023027"/>
    </source>
</evidence>
<evidence type="ECO:0000256" key="16">
    <source>
        <dbReference type="RuleBase" id="RU003297"/>
    </source>
</evidence>
<gene>
    <name evidence="18" type="primary">nad4</name>
</gene>
<feature type="transmembrane region" description="Helical" evidence="16">
    <location>
        <begin position="225"/>
        <end position="245"/>
    </location>
</feature>
<dbReference type="InterPro" id="IPR001750">
    <property type="entry name" value="ND/Mrp_TM"/>
</dbReference>
<feature type="transmembrane region" description="Helical" evidence="16">
    <location>
        <begin position="325"/>
        <end position="352"/>
    </location>
</feature>
<feature type="transmembrane region" description="Helical" evidence="16">
    <location>
        <begin position="197"/>
        <end position="218"/>
    </location>
</feature>
<feature type="transmembrane region" description="Helical" evidence="16">
    <location>
        <begin position="130"/>
        <end position="149"/>
    </location>
</feature>
<evidence type="ECO:0000256" key="6">
    <source>
        <dbReference type="ARBA" id="ARBA00022660"/>
    </source>
</evidence>
<name>A0A3G0WYQ7_9PLAT</name>
<reference evidence="18" key="1">
    <citation type="submission" date="2011-11" db="EMBL/GenBank/DDBJ databases">
        <title>The complete mitochondrial genome of Cichlidogyrus sclerosus (Platyhelminthes: Monogenea).</title>
        <authorList>
            <person name="Zhang J."/>
            <person name="Wu X."/>
            <person name="Xie M."/>
            <person name="Li A."/>
        </authorList>
    </citation>
    <scope>NUCLEOTIDE SEQUENCE</scope>
</reference>
<feature type="transmembrane region" description="Helical" evidence="16">
    <location>
        <begin position="95"/>
        <end position="118"/>
    </location>
</feature>
<keyword evidence="6 16" id="KW-0679">Respiratory chain</keyword>
<dbReference type="PANTHER" id="PTHR43507">
    <property type="entry name" value="NADH-UBIQUINONE OXIDOREDUCTASE CHAIN 4"/>
    <property type="match status" value="1"/>
</dbReference>
<evidence type="ECO:0000259" key="17">
    <source>
        <dbReference type="Pfam" id="PF00361"/>
    </source>
</evidence>
<dbReference type="GO" id="GO:0042773">
    <property type="term" value="P:ATP synthesis coupled electron transport"/>
    <property type="evidence" value="ECO:0007669"/>
    <property type="project" value="InterPro"/>
</dbReference>
<geneLocation type="mitochondrion" evidence="18"/>
<comment type="function">
    <text evidence="16">Core subunit of the mitochondrial membrane respiratory chain NADH dehydrogenase (Complex I) which catalyzes electron transfer from NADH through the respiratory chain, using ubiquinone as an electron acceptor. Essential for the catalytic activity and assembly of complex I.</text>
</comment>
<dbReference type="PRINTS" id="PR01437">
    <property type="entry name" value="NUOXDRDTASE4"/>
</dbReference>
<proteinExistence type="inferred from homology"/>
<dbReference type="GO" id="GO:0031966">
    <property type="term" value="C:mitochondrial membrane"/>
    <property type="evidence" value="ECO:0007669"/>
    <property type="project" value="UniProtKB-SubCell"/>
</dbReference>
<evidence type="ECO:0000256" key="13">
    <source>
        <dbReference type="ARBA" id="ARBA00023128"/>
    </source>
</evidence>
<feature type="transmembrane region" description="Helical" evidence="16">
    <location>
        <begin position="16"/>
        <end position="36"/>
    </location>
</feature>
<feature type="transmembrane region" description="Helical" evidence="16">
    <location>
        <begin position="68"/>
        <end position="88"/>
    </location>
</feature>
<evidence type="ECO:0000256" key="9">
    <source>
        <dbReference type="ARBA" id="ARBA00022982"/>
    </source>
</evidence>
<comment type="subcellular location">
    <subcellularLocation>
        <location evidence="1 16">Mitochondrion membrane</location>
        <topology evidence="1 16">Multi-pass membrane protein</topology>
    </subcellularLocation>
</comment>
<keyword evidence="8" id="KW-1278">Translocase</keyword>
<dbReference type="GO" id="GO:0048039">
    <property type="term" value="F:ubiquinone binding"/>
    <property type="evidence" value="ECO:0007669"/>
    <property type="project" value="TreeGrafter"/>
</dbReference>
<keyword evidence="10 16" id="KW-1133">Transmembrane helix</keyword>
<keyword evidence="13 16" id="KW-0496">Mitochondrion</keyword>
<feature type="transmembrane region" description="Helical" evidence="16">
    <location>
        <begin position="364"/>
        <end position="386"/>
    </location>
</feature>
<feature type="transmembrane region" description="Helical" evidence="16">
    <location>
        <begin position="43"/>
        <end position="62"/>
    </location>
</feature>
<feature type="transmembrane region" description="Helical" evidence="16">
    <location>
        <begin position="251"/>
        <end position="272"/>
    </location>
</feature>
<feature type="transmembrane region" description="Helical" evidence="16">
    <location>
        <begin position="170"/>
        <end position="191"/>
    </location>
</feature>
<evidence type="ECO:0000256" key="3">
    <source>
        <dbReference type="ARBA" id="ARBA00012944"/>
    </source>
</evidence>
<evidence type="ECO:0000256" key="14">
    <source>
        <dbReference type="ARBA" id="ARBA00023136"/>
    </source>
</evidence>
<evidence type="ECO:0000256" key="8">
    <source>
        <dbReference type="ARBA" id="ARBA00022967"/>
    </source>
</evidence>
<dbReference type="Pfam" id="PF00361">
    <property type="entry name" value="Proton_antipo_M"/>
    <property type="match status" value="1"/>
</dbReference>